<dbReference type="Gene3D" id="3.40.50.1820">
    <property type="entry name" value="alpha/beta hydrolase"/>
    <property type="match status" value="1"/>
</dbReference>
<keyword evidence="2" id="KW-0378">Hydrolase</keyword>
<dbReference type="GO" id="GO:0016787">
    <property type="term" value="F:hydrolase activity"/>
    <property type="evidence" value="ECO:0007669"/>
    <property type="project" value="UniProtKB-KW"/>
</dbReference>
<dbReference type="SUPFAM" id="SSF53474">
    <property type="entry name" value="alpha/beta-Hydrolases"/>
    <property type="match status" value="1"/>
</dbReference>
<dbReference type="PRINTS" id="PR00412">
    <property type="entry name" value="EPOXHYDRLASE"/>
</dbReference>
<evidence type="ECO:0000313" key="2">
    <source>
        <dbReference type="EMBL" id="MBP1045687.1"/>
    </source>
</evidence>
<keyword evidence="3" id="KW-1185">Reference proteome</keyword>
<dbReference type="PANTHER" id="PTHR43798:SF6">
    <property type="entry name" value="HYDROLASE, PUTATIVE (AFU_ORTHOLOGUE AFUA_4G13070)-RELATED"/>
    <property type="match status" value="1"/>
</dbReference>
<protein>
    <submittedName>
        <fullName evidence="2">Alpha/beta hydrolase</fullName>
    </submittedName>
</protein>
<dbReference type="Pfam" id="PF00561">
    <property type="entry name" value="Abhydrolase_1"/>
    <property type="match status" value="1"/>
</dbReference>
<dbReference type="InterPro" id="IPR029058">
    <property type="entry name" value="AB_hydrolase_fold"/>
</dbReference>
<feature type="domain" description="AB hydrolase-1" evidence="1">
    <location>
        <begin position="20"/>
        <end position="255"/>
    </location>
</feature>
<dbReference type="Proteomes" id="UP000673375">
    <property type="component" value="Unassembled WGS sequence"/>
</dbReference>
<accession>A0ABS4CHF9</accession>
<dbReference type="EMBL" id="JAEDXU010000002">
    <property type="protein sequence ID" value="MBP1045687.1"/>
    <property type="molecule type" value="Genomic_DNA"/>
</dbReference>
<proteinExistence type="predicted"/>
<sequence length="270" mass="31073">MKIEINGCSIHYKIRGMGQPILCIHGFPEDHEVMLNCVEPMFEKVDGYQRVYIDLPGMGKSTTSEAIQTADDMLAVVQQFAAQIFKTEKYLLVGQSYGGYLSLGMTVVDPNRVRGLFLLCPCVKADRRTRTLPKRELRQKTNFFINDEEKESFSDFLEMAVLANEDTWSRYKKDILPGLLRADSDFVDTYQTNGYELSFESDFEKFTYDKPTTFLTGKQDDCVGYQDAFQLLHSFSHASFLIIDDAGHNLQIEQPELFQDIFRKWLAKVE</sequence>
<comment type="caution">
    <text evidence="2">The sequence shown here is derived from an EMBL/GenBank/DDBJ whole genome shotgun (WGS) entry which is preliminary data.</text>
</comment>
<dbReference type="PANTHER" id="PTHR43798">
    <property type="entry name" value="MONOACYLGLYCEROL LIPASE"/>
    <property type="match status" value="1"/>
</dbReference>
<evidence type="ECO:0000313" key="3">
    <source>
        <dbReference type="Proteomes" id="UP000673375"/>
    </source>
</evidence>
<organism evidence="2 3">
    <name type="scientific">Enterococcus larvae</name>
    <dbReference type="NCBI Taxonomy" id="2794352"/>
    <lineage>
        <taxon>Bacteria</taxon>
        <taxon>Bacillati</taxon>
        <taxon>Bacillota</taxon>
        <taxon>Bacilli</taxon>
        <taxon>Lactobacillales</taxon>
        <taxon>Enterococcaceae</taxon>
        <taxon>Enterococcus</taxon>
    </lineage>
</organism>
<dbReference type="InterPro" id="IPR000639">
    <property type="entry name" value="Epox_hydrolase-like"/>
</dbReference>
<gene>
    <name evidence="2" type="ORF">I6N96_05305</name>
</gene>
<dbReference type="InterPro" id="IPR000073">
    <property type="entry name" value="AB_hydrolase_1"/>
</dbReference>
<reference evidence="2 3" key="1">
    <citation type="submission" date="2020-12" db="EMBL/GenBank/DDBJ databases">
        <title>Vagococcus allomyrinae sp. nov. and Enterococcus lavae sp. nov., isolated from the larvae of Allomyrina dichotoma.</title>
        <authorList>
            <person name="Lee S.D."/>
        </authorList>
    </citation>
    <scope>NUCLEOTIDE SEQUENCE [LARGE SCALE GENOMIC DNA]</scope>
    <source>
        <strain evidence="2 3">BWM-S5</strain>
    </source>
</reference>
<dbReference type="RefSeq" id="WP_209556474.1">
    <property type="nucleotide sequence ID" value="NZ_JAEDXU010000002.1"/>
</dbReference>
<name>A0ABS4CHF9_9ENTE</name>
<dbReference type="PRINTS" id="PR00111">
    <property type="entry name" value="ABHYDROLASE"/>
</dbReference>
<evidence type="ECO:0000259" key="1">
    <source>
        <dbReference type="Pfam" id="PF00561"/>
    </source>
</evidence>
<dbReference type="InterPro" id="IPR050266">
    <property type="entry name" value="AB_hydrolase_sf"/>
</dbReference>